<dbReference type="InterPro" id="IPR001851">
    <property type="entry name" value="ABC_transp_permease"/>
</dbReference>
<dbReference type="CDD" id="cd06582">
    <property type="entry name" value="TM_PBP1_LivH_like"/>
    <property type="match status" value="1"/>
</dbReference>
<feature type="transmembrane region" description="Helical" evidence="9">
    <location>
        <begin position="135"/>
        <end position="158"/>
    </location>
</feature>
<proteinExistence type="inferred from homology"/>
<feature type="transmembrane region" description="Helical" evidence="9">
    <location>
        <begin position="96"/>
        <end position="115"/>
    </location>
</feature>
<evidence type="ECO:0000256" key="8">
    <source>
        <dbReference type="ARBA" id="ARBA00037998"/>
    </source>
</evidence>
<dbReference type="RefSeq" id="WP_184136397.1">
    <property type="nucleotide sequence ID" value="NZ_JACHFL010000015.1"/>
</dbReference>
<dbReference type="GO" id="GO:0005886">
    <property type="term" value="C:plasma membrane"/>
    <property type="evidence" value="ECO:0007669"/>
    <property type="project" value="UniProtKB-SubCell"/>
</dbReference>
<feature type="transmembrane region" description="Helical" evidence="9">
    <location>
        <begin position="65"/>
        <end position="84"/>
    </location>
</feature>
<comment type="subcellular location">
    <subcellularLocation>
        <location evidence="1">Cell membrane</location>
        <topology evidence="1">Multi-pass membrane protein</topology>
    </subcellularLocation>
</comment>
<feature type="transmembrane region" description="Helical" evidence="9">
    <location>
        <begin position="12"/>
        <end position="30"/>
    </location>
</feature>
<evidence type="ECO:0000256" key="2">
    <source>
        <dbReference type="ARBA" id="ARBA00022448"/>
    </source>
</evidence>
<keyword evidence="5" id="KW-0029">Amino-acid transport</keyword>
<dbReference type="GO" id="GO:0022857">
    <property type="term" value="F:transmembrane transporter activity"/>
    <property type="evidence" value="ECO:0007669"/>
    <property type="project" value="InterPro"/>
</dbReference>
<evidence type="ECO:0000256" key="7">
    <source>
        <dbReference type="ARBA" id="ARBA00023136"/>
    </source>
</evidence>
<keyword evidence="11" id="KW-1185">Reference proteome</keyword>
<dbReference type="GO" id="GO:0006865">
    <property type="term" value="P:amino acid transport"/>
    <property type="evidence" value="ECO:0007669"/>
    <property type="project" value="UniProtKB-KW"/>
</dbReference>
<evidence type="ECO:0000256" key="9">
    <source>
        <dbReference type="SAM" id="Phobius"/>
    </source>
</evidence>
<protein>
    <submittedName>
        <fullName evidence="10">Branched-chain amino acid transport system permease protein</fullName>
    </submittedName>
</protein>
<name>A0A7W8K054_9DEIO</name>
<evidence type="ECO:0000313" key="10">
    <source>
        <dbReference type="EMBL" id="MBB5365148.1"/>
    </source>
</evidence>
<keyword evidence="3" id="KW-1003">Cell membrane</keyword>
<evidence type="ECO:0000313" key="11">
    <source>
        <dbReference type="Proteomes" id="UP000552709"/>
    </source>
</evidence>
<dbReference type="PANTHER" id="PTHR11795">
    <property type="entry name" value="BRANCHED-CHAIN AMINO ACID TRANSPORT SYSTEM PERMEASE PROTEIN LIVH"/>
    <property type="match status" value="1"/>
</dbReference>
<sequence>MTTFLQQLFNALALGGVYALVALGLTLVYGVMRVPNFAHGGLYMLGAYLTYASLTALGIGYVPSLIVAAIGVALLAALMERVIFYPLRNAPHVSPMIAAIGVLFFLEAAVQLIWGPDFKQIAEPVSGIVNLGGVIITWQRLIVIIASVIVMVGLNFFLKRTLTGATIEAMSQNREGARLVGINTNRVGAMTFAISGALAAVAAALIAPINAVAPSMGEVMNLKVFAIIILGGMGSVPGAIVGAFLLSFSEVFGGYYINLDFADVIGFAMLVLVLALRPQGLFKRGV</sequence>
<feature type="transmembrane region" description="Helical" evidence="9">
    <location>
        <begin position="224"/>
        <end position="248"/>
    </location>
</feature>
<evidence type="ECO:0000256" key="3">
    <source>
        <dbReference type="ARBA" id="ARBA00022475"/>
    </source>
</evidence>
<keyword evidence="7 9" id="KW-0472">Membrane</keyword>
<dbReference type="EMBL" id="JACHFL010000015">
    <property type="protein sequence ID" value="MBB5365148.1"/>
    <property type="molecule type" value="Genomic_DNA"/>
</dbReference>
<evidence type="ECO:0000256" key="6">
    <source>
        <dbReference type="ARBA" id="ARBA00022989"/>
    </source>
</evidence>
<comment type="caution">
    <text evidence="10">The sequence shown here is derived from an EMBL/GenBank/DDBJ whole genome shotgun (WGS) entry which is preliminary data.</text>
</comment>
<organism evidence="10 11">
    <name type="scientific">Deinococcus humi</name>
    <dbReference type="NCBI Taxonomy" id="662880"/>
    <lineage>
        <taxon>Bacteria</taxon>
        <taxon>Thermotogati</taxon>
        <taxon>Deinococcota</taxon>
        <taxon>Deinococci</taxon>
        <taxon>Deinococcales</taxon>
        <taxon>Deinococcaceae</taxon>
        <taxon>Deinococcus</taxon>
    </lineage>
</organism>
<dbReference type="Pfam" id="PF02653">
    <property type="entry name" value="BPD_transp_2"/>
    <property type="match status" value="1"/>
</dbReference>
<feature type="transmembrane region" description="Helical" evidence="9">
    <location>
        <begin position="187"/>
        <end position="212"/>
    </location>
</feature>
<accession>A0A7W8K054</accession>
<evidence type="ECO:0000256" key="1">
    <source>
        <dbReference type="ARBA" id="ARBA00004651"/>
    </source>
</evidence>
<evidence type="ECO:0000256" key="4">
    <source>
        <dbReference type="ARBA" id="ARBA00022692"/>
    </source>
</evidence>
<reference evidence="10 11" key="1">
    <citation type="submission" date="2020-08" db="EMBL/GenBank/DDBJ databases">
        <title>Genomic Encyclopedia of Type Strains, Phase IV (KMG-IV): sequencing the most valuable type-strain genomes for metagenomic binning, comparative biology and taxonomic classification.</title>
        <authorList>
            <person name="Goeker M."/>
        </authorList>
    </citation>
    <scope>NUCLEOTIDE SEQUENCE [LARGE SCALE GENOMIC DNA]</scope>
    <source>
        <strain evidence="10 11">DSM 27939</strain>
    </source>
</reference>
<gene>
    <name evidence="10" type="ORF">HNQ08_004266</name>
</gene>
<evidence type="ECO:0000256" key="5">
    <source>
        <dbReference type="ARBA" id="ARBA00022970"/>
    </source>
</evidence>
<dbReference type="PANTHER" id="PTHR11795:SF452">
    <property type="entry name" value="ABC TRANSPORTER PERMEASE PROTEIN"/>
    <property type="match status" value="1"/>
</dbReference>
<dbReference type="AlphaFoldDB" id="A0A7W8K054"/>
<keyword evidence="2" id="KW-0813">Transport</keyword>
<dbReference type="Proteomes" id="UP000552709">
    <property type="component" value="Unassembled WGS sequence"/>
</dbReference>
<keyword evidence="4 9" id="KW-0812">Transmembrane</keyword>
<dbReference type="InterPro" id="IPR052157">
    <property type="entry name" value="BCAA_transport_permease"/>
</dbReference>
<feature type="transmembrane region" description="Helical" evidence="9">
    <location>
        <begin position="255"/>
        <end position="276"/>
    </location>
</feature>
<comment type="similarity">
    <text evidence="8">Belongs to the binding-protein-dependent transport system permease family. LivHM subfamily.</text>
</comment>
<keyword evidence="6 9" id="KW-1133">Transmembrane helix</keyword>